<evidence type="ECO:0000313" key="2">
    <source>
        <dbReference type="EMBL" id="SDT67747.1"/>
    </source>
</evidence>
<evidence type="ECO:0000256" key="1">
    <source>
        <dbReference type="SAM" id="SignalP"/>
    </source>
</evidence>
<dbReference type="AlphaFoldDB" id="A0A1H2CBY4"/>
<dbReference type="RefSeq" id="WP_091379383.1">
    <property type="nucleotide sequence ID" value="NZ_LT629740.1"/>
</dbReference>
<name>A0A1H2CBY4_MUCMA</name>
<evidence type="ECO:0008006" key="4">
    <source>
        <dbReference type="Google" id="ProtNLM"/>
    </source>
</evidence>
<accession>A0A1H2CBY4</accession>
<evidence type="ECO:0000313" key="3">
    <source>
        <dbReference type="Proteomes" id="UP000199679"/>
    </source>
</evidence>
<sequence length="480" mass="52433">MSKILITFLCAVLFVQTAKAQDANYWSSGYNPAGYLTPGAVVAFNRDSGVMFLNPALLSHNTKSSASISGTVYQYGDIKIKNGAGTGYDLNSTSASIIPQMVSAVIAIKGNHPFTLGYALTHTPVMSFQATQQRDATFNVLNDSYSPGPEVYLGQYKNINTTNETSGIISGGFKISNDFSFGLSAEGDLRKQSYNTDISSRALYNSSSDEEGLPPIATTLESYLASYYNVGIRFKAGLAYDADRSHVGITVSSPLLHIAGSASLLSDQQVSDLIIGPKDTLNLLANTRQQSLKVKYKMPLSTAFGYAYDFDKGQIYFAAEYFTKVNEYDIITPRNATFIKGEPPSDYNGTEVLQFEDARKSILNYGIGASYMIKPEVTGFISLHTDYNYADNSLYKDVGNGYTSNTAYYNIYHCQIGANIKKRKFNFRAGLLLSYGTTDKYMQTVNFSNPNEGNTLLGDPGNTKASYFGAGLLLSYIHNL</sequence>
<protein>
    <recommendedName>
        <fullName evidence="4">Long-chain fatty acid transport protein</fullName>
    </recommendedName>
</protein>
<proteinExistence type="predicted"/>
<dbReference type="OrthoDB" id="5385495at2"/>
<reference evidence="2 3" key="1">
    <citation type="submission" date="2016-10" db="EMBL/GenBank/DDBJ databases">
        <authorList>
            <person name="de Groot N.N."/>
        </authorList>
    </citation>
    <scope>NUCLEOTIDE SEQUENCE [LARGE SCALE GENOMIC DNA]</scope>
    <source>
        <strain evidence="2 3">MP1X4</strain>
    </source>
</reference>
<gene>
    <name evidence="2" type="ORF">SAMN05216490_4827</name>
</gene>
<feature type="signal peptide" evidence="1">
    <location>
        <begin position="1"/>
        <end position="20"/>
    </location>
</feature>
<dbReference type="Gene3D" id="2.40.160.60">
    <property type="entry name" value="Outer membrane protein transport protein (OMPP1/FadL/TodX)"/>
    <property type="match status" value="1"/>
</dbReference>
<keyword evidence="1" id="KW-0732">Signal</keyword>
<organism evidence="2 3">
    <name type="scientific">Mucilaginibacter mallensis</name>
    <dbReference type="NCBI Taxonomy" id="652787"/>
    <lineage>
        <taxon>Bacteria</taxon>
        <taxon>Pseudomonadati</taxon>
        <taxon>Bacteroidota</taxon>
        <taxon>Sphingobacteriia</taxon>
        <taxon>Sphingobacteriales</taxon>
        <taxon>Sphingobacteriaceae</taxon>
        <taxon>Mucilaginibacter</taxon>
    </lineage>
</organism>
<feature type="chain" id="PRO_5009270954" description="Long-chain fatty acid transport protein" evidence="1">
    <location>
        <begin position="21"/>
        <end position="480"/>
    </location>
</feature>
<dbReference type="SUPFAM" id="SSF56935">
    <property type="entry name" value="Porins"/>
    <property type="match status" value="1"/>
</dbReference>
<dbReference type="Proteomes" id="UP000199679">
    <property type="component" value="Chromosome I"/>
</dbReference>
<dbReference type="EMBL" id="LT629740">
    <property type="protein sequence ID" value="SDT67747.1"/>
    <property type="molecule type" value="Genomic_DNA"/>
</dbReference>
<keyword evidence="3" id="KW-1185">Reference proteome</keyword>